<organism evidence="2 3">
    <name type="scientific">Oxalobacter paraformigenes</name>
    <dbReference type="NCBI Taxonomy" id="556268"/>
    <lineage>
        <taxon>Bacteria</taxon>
        <taxon>Pseudomonadati</taxon>
        <taxon>Pseudomonadota</taxon>
        <taxon>Betaproteobacteria</taxon>
        <taxon>Burkholderiales</taxon>
        <taxon>Oxalobacteraceae</taxon>
        <taxon>Oxalobacter</taxon>
    </lineage>
</organism>
<gene>
    <name evidence="2" type="ORF">OFAG_01086</name>
</gene>
<dbReference type="GO" id="GO:0016887">
    <property type="term" value="F:ATP hydrolysis activity"/>
    <property type="evidence" value="ECO:0007669"/>
    <property type="project" value="InterPro"/>
</dbReference>
<dbReference type="GO" id="GO:0005524">
    <property type="term" value="F:ATP binding"/>
    <property type="evidence" value="ECO:0007669"/>
    <property type="project" value="InterPro"/>
</dbReference>
<dbReference type="Proteomes" id="UP000003973">
    <property type="component" value="Unassembled WGS sequence"/>
</dbReference>
<proteinExistence type="predicted"/>
<dbReference type="HOGENOM" id="CLU_046693_2_0_4"/>
<dbReference type="PANTHER" id="PTHR40396:SF1">
    <property type="entry name" value="ATPASE AAA-TYPE CORE DOMAIN-CONTAINING PROTEIN"/>
    <property type="match status" value="1"/>
</dbReference>
<feature type="domain" description="ATPase AAA-type core" evidence="1">
    <location>
        <begin position="248"/>
        <end position="385"/>
    </location>
</feature>
<dbReference type="SUPFAM" id="SSF52540">
    <property type="entry name" value="P-loop containing nucleoside triphosphate hydrolases"/>
    <property type="match status" value="1"/>
</dbReference>
<comment type="caution">
    <text evidence="2">The sequence shown here is derived from an EMBL/GenBank/DDBJ whole genome shotgun (WGS) entry which is preliminary data.</text>
</comment>
<dbReference type="InterPro" id="IPR003959">
    <property type="entry name" value="ATPase_AAA_core"/>
</dbReference>
<dbReference type="InterPro" id="IPR027417">
    <property type="entry name" value="P-loop_NTPase"/>
</dbReference>
<dbReference type="eggNOG" id="COG1106">
    <property type="taxonomic scope" value="Bacteria"/>
</dbReference>
<dbReference type="Gene3D" id="3.40.50.300">
    <property type="entry name" value="P-loop containing nucleotide triphosphate hydrolases"/>
    <property type="match status" value="1"/>
</dbReference>
<dbReference type="AlphaFoldDB" id="C3X3Z7"/>
<evidence type="ECO:0000259" key="1">
    <source>
        <dbReference type="Pfam" id="PF13304"/>
    </source>
</evidence>
<name>C3X3Z7_9BURK</name>
<reference evidence="2" key="1">
    <citation type="submission" date="2011-10" db="EMBL/GenBank/DDBJ databases">
        <title>The Genome Sequence of Oxalobacter formigenes HOxBLS.</title>
        <authorList>
            <consortium name="The Broad Institute Genome Sequencing Platform"/>
            <person name="Earl A."/>
            <person name="Ward D."/>
            <person name="Feldgarden M."/>
            <person name="Gevers D."/>
            <person name="Allison M.J."/>
            <person name="Humphrey S."/>
            <person name="Young S.K."/>
            <person name="Zeng Q."/>
            <person name="Gargeya S."/>
            <person name="Fitzgerald M."/>
            <person name="Haas B."/>
            <person name="Abouelleil A."/>
            <person name="Alvarado L."/>
            <person name="Arachchi H.M."/>
            <person name="Berlin A."/>
            <person name="Brown A."/>
            <person name="Chapman S.B."/>
            <person name="Chen Z."/>
            <person name="Dunbar C."/>
            <person name="Freedman E."/>
            <person name="Gearin G."/>
            <person name="Goldberg J."/>
            <person name="Griggs A."/>
            <person name="Gujja S."/>
            <person name="Heiman D."/>
            <person name="Howarth C."/>
            <person name="Larson L."/>
            <person name="Lui A."/>
            <person name="MacDonald P.J.P."/>
            <person name="Montmayeur A."/>
            <person name="Murphy C."/>
            <person name="Neiman D."/>
            <person name="Pearson M."/>
            <person name="Priest M."/>
            <person name="Roberts A."/>
            <person name="Saif S."/>
            <person name="Shea T."/>
            <person name="Shenoy N."/>
            <person name="Sisk P."/>
            <person name="Stolte C."/>
            <person name="Sykes S."/>
            <person name="Wortman J."/>
            <person name="Nusbaum C."/>
            <person name="Birren B."/>
        </authorList>
    </citation>
    <scope>NUCLEOTIDE SEQUENCE [LARGE SCALE GENOMIC DNA]</scope>
    <source>
        <strain evidence="2">HOxBLS</strain>
    </source>
</reference>
<evidence type="ECO:0000313" key="2">
    <source>
        <dbReference type="EMBL" id="EEO27933.1"/>
    </source>
</evidence>
<evidence type="ECO:0000313" key="3">
    <source>
        <dbReference type="Proteomes" id="UP000003973"/>
    </source>
</evidence>
<dbReference type="EMBL" id="ACDP02000011">
    <property type="protein sequence ID" value="EEO27933.1"/>
    <property type="molecule type" value="Genomic_DNA"/>
</dbReference>
<accession>C3X3Z7</accession>
<sequence>MLSSFSIRNFRSILDMTVNFSFAEKKAPAGFRESDTVFFIGSQKNGRLVPALALYGSNASGKSNVLMALGTFRECAVSGVEGKFHPNKLHPGLRPTMFEASFVRDGKRFVYAIEYDRDEFLKESLMLDNTVLFALEAERHYVDPVATPAYPAARLEEIFRVECSTPQGKQTASFLSVIGKRYPGLNPLVTAVYDFFNDGIVVLSENSIHISRGVDRLAGVLEKADDPDPLRNAFGRITELLESLDIQINRMELNRKRMRLDRDARARNYLDVDPEFLTCLTSFEKEGENIVLNTDRIRSFHQDAEGKEVEFDFMTEESSGTQIVAGLLGVFLAALESGGVVAVDELDRSLHPLLLIEMVRLFKDRRYNDRGAQLVFTAHNTDILDANLLRVSEVGIVSKTLRDGSVMTRISDFRHVGNIANFRKQYLTGRFSGIPFPYI</sequence>
<protein>
    <recommendedName>
        <fullName evidence="1">ATPase AAA-type core domain-containing protein</fullName>
    </recommendedName>
</protein>
<keyword evidence="3" id="KW-1185">Reference proteome</keyword>
<dbReference type="PANTHER" id="PTHR40396">
    <property type="entry name" value="ATPASE-LIKE PROTEIN"/>
    <property type="match status" value="1"/>
</dbReference>
<dbReference type="RefSeq" id="WP_005877282.1">
    <property type="nucleotide sequence ID" value="NZ_CABMNL010000001.1"/>
</dbReference>
<dbReference type="Pfam" id="PF13304">
    <property type="entry name" value="AAA_21"/>
    <property type="match status" value="1"/>
</dbReference>